<protein>
    <recommendedName>
        <fullName evidence="2">Ig-like domain-containing protein</fullName>
    </recommendedName>
</protein>
<dbReference type="SMART" id="SM00408">
    <property type="entry name" value="IGc2"/>
    <property type="match status" value="2"/>
</dbReference>
<proteinExistence type="predicted"/>
<dbReference type="InterPro" id="IPR003598">
    <property type="entry name" value="Ig_sub2"/>
</dbReference>
<dbReference type="GO" id="GO:0030424">
    <property type="term" value="C:axon"/>
    <property type="evidence" value="ECO:0007669"/>
    <property type="project" value="TreeGrafter"/>
</dbReference>
<dbReference type="GO" id="GO:0070593">
    <property type="term" value="P:dendrite self-avoidance"/>
    <property type="evidence" value="ECO:0007669"/>
    <property type="project" value="TreeGrafter"/>
</dbReference>
<dbReference type="InterPro" id="IPR007110">
    <property type="entry name" value="Ig-like_dom"/>
</dbReference>
<dbReference type="GO" id="GO:0007411">
    <property type="term" value="P:axon guidance"/>
    <property type="evidence" value="ECO:0007669"/>
    <property type="project" value="TreeGrafter"/>
</dbReference>
<dbReference type="Pfam" id="PF13927">
    <property type="entry name" value="Ig_3"/>
    <property type="match status" value="2"/>
</dbReference>
<dbReference type="InterPro" id="IPR036179">
    <property type="entry name" value="Ig-like_dom_sf"/>
</dbReference>
<gene>
    <name evidence="3" type="primary">ORF183462</name>
</gene>
<dbReference type="SUPFAM" id="SSF48726">
    <property type="entry name" value="Immunoglobulin"/>
    <property type="match status" value="2"/>
</dbReference>
<dbReference type="Gene3D" id="2.60.40.10">
    <property type="entry name" value="Immunoglobulins"/>
    <property type="match status" value="2"/>
</dbReference>
<evidence type="ECO:0000313" key="3">
    <source>
        <dbReference type="EMBL" id="CEK91532.1"/>
    </source>
</evidence>
<dbReference type="InterPro" id="IPR003599">
    <property type="entry name" value="Ig_sub"/>
</dbReference>
<dbReference type="InterPro" id="IPR013783">
    <property type="entry name" value="Ig-like_fold"/>
</dbReference>
<evidence type="ECO:0000259" key="2">
    <source>
        <dbReference type="PROSITE" id="PS50835"/>
    </source>
</evidence>
<reference evidence="3" key="1">
    <citation type="submission" date="2014-12" db="EMBL/GenBank/DDBJ databases">
        <title>Insight into the proteome of Arion vulgaris.</title>
        <authorList>
            <person name="Aradska J."/>
            <person name="Bulat T."/>
            <person name="Smidak R."/>
            <person name="Sarate P."/>
            <person name="Gangsoo J."/>
            <person name="Sialana F."/>
            <person name="Bilban M."/>
            <person name="Lubec G."/>
        </authorList>
    </citation>
    <scope>NUCLEOTIDE SEQUENCE</scope>
    <source>
        <tissue evidence="3">Skin</tissue>
    </source>
</reference>
<keyword evidence="1" id="KW-0393">Immunoglobulin domain</keyword>
<dbReference type="SMART" id="SM00409">
    <property type="entry name" value="IG"/>
    <property type="match status" value="2"/>
</dbReference>
<dbReference type="EMBL" id="HACG01044667">
    <property type="protein sequence ID" value="CEK91532.1"/>
    <property type="molecule type" value="Transcribed_RNA"/>
</dbReference>
<feature type="non-terminal residue" evidence="3">
    <location>
        <position position="1"/>
    </location>
</feature>
<sequence length="385" mass="43268">SDLKCPKLWHAINTTTCLNVTRSSRYSKSEQQCLDYGGSLATTIADENLRSCLMYLLQNSTVKAIKLETSYRRYSYRDVFSGSTVTSSQLYIVACLVKADKFAAPAITSFYVTKWGNSENALRNYSLLTSTPSYLTIPSTDDTLKFICTASGYPGPTISIRRDSTEFDRIRDGTALIRNTDCRHSGVYSCHAENIVDSTQAQKMIQISRNVTMDKFTIKNIKGGGRFTPGDKVTMQCSVSGCPAPEVLIMTDDTNKTMITKPATSSIIYEIKSVQCSDMGTYYCRPELWDGRNIVEKVDLTISQCPVQLCRGEEKSKIMTVATNTSVNFSVCVLSVTKPVWKNKIKTNDISVTFTKRDQTSYLYYLVNIRINTRKDKEFERTIEI</sequence>
<dbReference type="GO" id="GO:0007156">
    <property type="term" value="P:homophilic cell adhesion via plasma membrane adhesion molecules"/>
    <property type="evidence" value="ECO:0007669"/>
    <property type="project" value="TreeGrafter"/>
</dbReference>
<feature type="non-terminal residue" evidence="3">
    <location>
        <position position="385"/>
    </location>
</feature>
<dbReference type="GO" id="GO:0098632">
    <property type="term" value="F:cell-cell adhesion mediator activity"/>
    <property type="evidence" value="ECO:0007669"/>
    <property type="project" value="TreeGrafter"/>
</dbReference>
<dbReference type="PANTHER" id="PTHR10075:SF100">
    <property type="entry name" value="FASCICLIN-2"/>
    <property type="match status" value="1"/>
</dbReference>
<feature type="domain" description="Ig-like" evidence="2">
    <location>
        <begin position="105"/>
        <end position="208"/>
    </location>
</feature>
<dbReference type="AlphaFoldDB" id="A0A0B7BF78"/>
<organism evidence="3">
    <name type="scientific">Arion vulgaris</name>
    <dbReference type="NCBI Taxonomy" id="1028688"/>
    <lineage>
        <taxon>Eukaryota</taxon>
        <taxon>Metazoa</taxon>
        <taxon>Spiralia</taxon>
        <taxon>Lophotrochozoa</taxon>
        <taxon>Mollusca</taxon>
        <taxon>Gastropoda</taxon>
        <taxon>Heterobranchia</taxon>
        <taxon>Euthyneura</taxon>
        <taxon>Panpulmonata</taxon>
        <taxon>Eupulmonata</taxon>
        <taxon>Stylommatophora</taxon>
        <taxon>Helicina</taxon>
        <taxon>Arionoidea</taxon>
        <taxon>Arionidae</taxon>
        <taxon>Arion</taxon>
    </lineage>
</organism>
<dbReference type="GO" id="GO:0005886">
    <property type="term" value="C:plasma membrane"/>
    <property type="evidence" value="ECO:0007669"/>
    <property type="project" value="TreeGrafter"/>
</dbReference>
<name>A0A0B7BF78_9EUPU</name>
<dbReference type="PANTHER" id="PTHR10075">
    <property type="entry name" value="BASIGIN RELATED"/>
    <property type="match status" value="1"/>
</dbReference>
<feature type="domain" description="Ig-like" evidence="2">
    <location>
        <begin position="230"/>
        <end position="301"/>
    </location>
</feature>
<accession>A0A0B7BF78</accession>
<dbReference type="PROSITE" id="PS50835">
    <property type="entry name" value="IG_LIKE"/>
    <property type="match status" value="2"/>
</dbReference>
<evidence type="ECO:0000256" key="1">
    <source>
        <dbReference type="ARBA" id="ARBA00023319"/>
    </source>
</evidence>